<comment type="caution">
    <text evidence="2">The sequence shown here is derived from an EMBL/GenBank/DDBJ whole genome shotgun (WGS) entry which is preliminary data.</text>
</comment>
<keyword evidence="3" id="KW-1185">Reference proteome</keyword>
<protein>
    <recommendedName>
        <fullName evidence="1">YdhG-like domain-containing protein</fullName>
    </recommendedName>
</protein>
<dbReference type="RefSeq" id="WP_043919405.1">
    <property type="nucleotide sequence ID" value="NZ_FZPF01000004.1"/>
</dbReference>
<name>A0A0D1ED21_9RHOB</name>
<evidence type="ECO:0000313" key="2">
    <source>
        <dbReference type="EMBL" id="KIT15624.1"/>
    </source>
</evidence>
<dbReference type="PATRIC" id="fig|935700.4.peg.2689"/>
<proteinExistence type="predicted"/>
<organism evidence="2 3">
    <name type="scientific">Jannaschia aquimarina</name>
    <dbReference type="NCBI Taxonomy" id="935700"/>
    <lineage>
        <taxon>Bacteria</taxon>
        <taxon>Pseudomonadati</taxon>
        <taxon>Pseudomonadota</taxon>
        <taxon>Alphaproteobacteria</taxon>
        <taxon>Rhodobacterales</taxon>
        <taxon>Roseobacteraceae</taxon>
        <taxon>Jannaschia</taxon>
    </lineage>
</organism>
<dbReference type="Proteomes" id="UP000032232">
    <property type="component" value="Unassembled WGS sequence"/>
</dbReference>
<dbReference type="InterPro" id="IPR014922">
    <property type="entry name" value="YdhG-like"/>
</dbReference>
<feature type="domain" description="YdhG-like" evidence="1">
    <location>
        <begin position="27"/>
        <end position="129"/>
    </location>
</feature>
<gene>
    <name evidence="2" type="ORF">jaqu_26050</name>
</gene>
<dbReference type="EMBL" id="JYFE01000047">
    <property type="protein sequence ID" value="KIT15624.1"/>
    <property type="molecule type" value="Genomic_DNA"/>
</dbReference>
<dbReference type="OrthoDB" id="5951444at2"/>
<dbReference type="AlphaFoldDB" id="A0A0D1ED21"/>
<dbReference type="Pfam" id="PF08818">
    <property type="entry name" value="DUF1801"/>
    <property type="match status" value="1"/>
</dbReference>
<sequence>MTARRPQNPAPEAEATAFLAAQPPPRDAECARLDAVFRDVTGFAPRLWGSAMIGYGSYDYIYESGRSGTCFATGFAPRARGLSVYILPGYADCGPILQRLGPHREGKACLNISSLDRIDEAALRDLIQAGLRDLRSHWRVDPT</sequence>
<reference evidence="2 3" key="1">
    <citation type="submission" date="2015-02" db="EMBL/GenBank/DDBJ databases">
        <title>Genome Sequence of Jannaschia aquimarina DSM28248, a member of the Roseobacter clade.</title>
        <authorList>
            <person name="Voget S."/>
            <person name="Daniel R."/>
        </authorList>
    </citation>
    <scope>NUCLEOTIDE SEQUENCE [LARGE SCALE GENOMIC DNA]</scope>
    <source>
        <strain evidence="2 3">GSW-M26</strain>
    </source>
</reference>
<evidence type="ECO:0000313" key="3">
    <source>
        <dbReference type="Proteomes" id="UP000032232"/>
    </source>
</evidence>
<evidence type="ECO:0000259" key="1">
    <source>
        <dbReference type="Pfam" id="PF08818"/>
    </source>
</evidence>
<accession>A0A0D1ED21</accession>